<dbReference type="InterPro" id="IPR002885">
    <property type="entry name" value="PPR_rpt"/>
</dbReference>
<accession>A0A6P5GDP6</accession>
<dbReference type="FunFam" id="1.25.40.10:FF:000731">
    <property type="entry name" value="Pentatricopeptide repeat-containing protein"/>
    <property type="match status" value="1"/>
</dbReference>
<dbReference type="Pfam" id="PF20431">
    <property type="entry name" value="E_motif"/>
    <property type="match status" value="1"/>
</dbReference>
<dbReference type="Pfam" id="PF13041">
    <property type="entry name" value="PPR_2"/>
    <property type="match status" value="2"/>
</dbReference>
<keyword evidence="2" id="KW-0809">Transit peptide</keyword>
<evidence type="ECO:0000256" key="1">
    <source>
        <dbReference type="ARBA" id="ARBA00022737"/>
    </source>
</evidence>
<dbReference type="Pfam" id="PF01535">
    <property type="entry name" value="PPR"/>
    <property type="match status" value="3"/>
</dbReference>
<keyword evidence="4" id="KW-1185">Reference proteome</keyword>
<organism evidence="4 5">
    <name type="scientific">Ananas comosus</name>
    <name type="common">Pineapple</name>
    <name type="synonym">Ananas ananas</name>
    <dbReference type="NCBI Taxonomy" id="4615"/>
    <lineage>
        <taxon>Eukaryota</taxon>
        <taxon>Viridiplantae</taxon>
        <taxon>Streptophyta</taxon>
        <taxon>Embryophyta</taxon>
        <taxon>Tracheophyta</taxon>
        <taxon>Spermatophyta</taxon>
        <taxon>Magnoliopsida</taxon>
        <taxon>Liliopsida</taxon>
        <taxon>Poales</taxon>
        <taxon>Bromeliaceae</taxon>
        <taxon>Bromelioideae</taxon>
        <taxon>Ananas</taxon>
    </lineage>
</organism>
<sequence>MIDAPLRSVARFLVRFIKSISPTSPSSLLQTLTLHSFLTKSGHLVSNDYVSSSLTSLYASLGHIASARQVFDEIPEPGLVARTAMARAYLALDRPLDALLLFRSARSSGFFLDPVALATAIAACRLLGSHSSLNLAKMVHGFIVTSGTKIDPFVSTELIRVYGECNEVVLSRRAFDAMPERTTVAWNVIIHQYVRNGEIEVAHELFVEIANRDVVSWNTLISGYCQVGRCREALCLFYEMVSSKLKPNVLTLCTALSACASIGALETGMWIHAYIERNRLNSDCSLDHCLIDMYAKCGNIEKAVQVFKKIPVRRDLYSWTSLICGFAMHGRAIEAIQTFSSMQQVGVRPDDVTLVGVLNACAHGGLVDEGLRYFYSMEEAYNLTHKIEHCGCMVDLLGRVGRLKEAYDLILRMPIKPNEVIWGTLLGACKVHNNVELGEIAAAKVIELDPYDPWGRVMLSNMYAEARDWSGVMRQRKEMKGVGTSKTPGCSLIEVNGEVHEFVAAGSLHPQHEEILALLCNIETQMHKIDPWKCD</sequence>
<dbReference type="InterPro" id="IPR011990">
    <property type="entry name" value="TPR-like_helical_dom_sf"/>
</dbReference>
<name>A0A6P5GDP6_ANACO</name>
<dbReference type="NCBIfam" id="TIGR00756">
    <property type="entry name" value="PPR"/>
    <property type="match status" value="4"/>
</dbReference>
<dbReference type="AlphaFoldDB" id="A0A6P5GDP6"/>
<reference evidence="4" key="1">
    <citation type="journal article" date="2015" name="Nat. Genet.">
        <title>The pineapple genome and the evolution of CAM photosynthesis.</title>
        <authorList>
            <person name="Ming R."/>
            <person name="VanBuren R."/>
            <person name="Wai C.M."/>
            <person name="Tang H."/>
            <person name="Schatz M.C."/>
            <person name="Bowers J.E."/>
            <person name="Lyons E."/>
            <person name="Wang M.L."/>
            <person name="Chen J."/>
            <person name="Biggers E."/>
            <person name="Zhang J."/>
            <person name="Huang L."/>
            <person name="Zhang L."/>
            <person name="Miao W."/>
            <person name="Zhang J."/>
            <person name="Ye Z."/>
            <person name="Miao C."/>
            <person name="Lin Z."/>
            <person name="Wang H."/>
            <person name="Zhou H."/>
            <person name="Yim W.C."/>
            <person name="Priest H.D."/>
            <person name="Zheng C."/>
            <person name="Woodhouse M."/>
            <person name="Edger P.P."/>
            <person name="Guyot R."/>
            <person name="Guo H.B."/>
            <person name="Guo H."/>
            <person name="Zheng G."/>
            <person name="Singh R."/>
            <person name="Sharma A."/>
            <person name="Min X."/>
            <person name="Zheng Y."/>
            <person name="Lee H."/>
            <person name="Gurtowski J."/>
            <person name="Sedlazeck F.J."/>
            <person name="Harkess A."/>
            <person name="McKain M.R."/>
            <person name="Liao Z."/>
            <person name="Fang J."/>
            <person name="Liu J."/>
            <person name="Zhang X."/>
            <person name="Zhang Q."/>
            <person name="Hu W."/>
            <person name="Qin Y."/>
            <person name="Wang K."/>
            <person name="Chen L.Y."/>
            <person name="Shirley N."/>
            <person name="Lin Y.R."/>
            <person name="Liu L.Y."/>
            <person name="Hernandez A.G."/>
            <person name="Wright C.L."/>
            <person name="Bulone V."/>
            <person name="Tuskan G.A."/>
            <person name="Heath K."/>
            <person name="Zee F."/>
            <person name="Moore P.H."/>
            <person name="Sunkar R."/>
            <person name="Leebens-Mack J.H."/>
            <person name="Mockler T."/>
            <person name="Bennetzen J.L."/>
            <person name="Freeling M."/>
            <person name="Sankoff D."/>
            <person name="Paterson A.H."/>
            <person name="Zhu X."/>
            <person name="Yang X."/>
            <person name="Smith J.A."/>
            <person name="Cushman J.C."/>
            <person name="Paull R.E."/>
            <person name="Yu Q."/>
        </authorList>
    </citation>
    <scope>NUCLEOTIDE SEQUENCE [LARGE SCALE GENOMIC DNA]</scope>
    <source>
        <strain evidence="4">cv. F153</strain>
    </source>
</reference>
<dbReference type="PANTHER" id="PTHR47926">
    <property type="entry name" value="PENTATRICOPEPTIDE REPEAT-CONTAINING PROTEIN"/>
    <property type="match status" value="1"/>
</dbReference>
<gene>
    <name evidence="5" type="primary">LOC109721037</name>
</gene>
<dbReference type="Proteomes" id="UP000515123">
    <property type="component" value="Linkage group 15"/>
</dbReference>
<dbReference type="FunFam" id="1.25.40.10:FF:000184">
    <property type="entry name" value="Pentatricopeptide repeat-containing protein, chloroplastic"/>
    <property type="match status" value="1"/>
</dbReference>
<feature type="repeat" description="PPR" evidence="3">
    <location>
        <begin position="182"/>
        <end position="212"/>
    </location>
</feature>
<proteinExistence type="predicted"/>
<evidence type="ECO:0000256" key="2">
    <source>
        <dbReference type="ARBA" id="ARBA00022946"/>
    </source>
</evidence>
<dbReference type="OrthoDB" id="185373at2759"/>
<reference evidence="5" key="2">
    <citation type="submission" date="2025-08" db="UniProtKB">
        <authorList>
            <consortium name="RefSeq"/>
        </authorList>
    </citation>
    <scope>IDENTIFICATION</scope>
    <source>
        <tissue evidence="5">Leaf</tissue>
    </source>
</reference>
<dbReference type="InterPro" id="IPR046848">
    <property type="entry name" value="E_motif"/>
</dbReference>
<dbReference type="Gene3D" id="1.25.40.10">
    <property type="entry name" value="Tetratricopeptide repeat domain"/>
    <property type="match status" value="3"/>
</dbReference>
<evidence type="ECO:0000313" key="4">
    <source>
        <dbReference type="Proteomes" id="UP000515123"/>
    </source>
</evidence>
<evidence type="ECO:0000313" key="5">
    <source>
        <dbReference type="RefSeq" id="XP_020104028.1"/>
    </source>
</evidence>
<dbReference type="RefSeq" id="XP_020104028.1">
    <property type="nucleotide sequence ID" value="XM_020248439.1"/>
</dbReference>
<dbReference type="SUPFAM" id="SSF48452">
    <property type="entry name" value="TPR-like"/>
    <property type="match status" value="1"/>
</dbReference>
<dbReference type="GeneID" id="109721037"/>
<protein>
    <submittedName>
        <fullName evidence="5">Pentatricopeptide repeat-containing protein At5g66520-like</fullName>
    </submittedName>
</protein>
<dbReference type="PANTHER" id="PTHR47926:SF340">
    <property type="entry name" value="PENTATRICOPEPTIDE REPEAT-CONTAINING PROTEIN"/>
    <property type="match status" value="1"/>
</dbReference>
<keyword evidence="1" id="KW-0677">Repeat</keyword>
<dbReference type="Gramene" id="Aco004219.1.mrna1">
    <property type="protein sequence ID" value="Aco004219.1.mrna1.cds1"/>
    <property type="gene ID" value="Aco004219.1.path1"/>
</dbReference>
<feature type="repeat" description="PPR" evidence="3">
    <location>
        <begin position="213"/>
        <end position="247"/>
    </location>
</feature>
<feature type="repeat" description="PPR" evidence="3">
    <location>
        <begin position="315"/>
        <end position="349"/>
    </location>
</feature>
<dbReference type="InterPro" id="IPR046960">
    <property type="entry name" value="PPR_At4g14850-like_plant"/>
</dbReference>
<dbReference type="PROSITE" id="PS51375">
    <property type="entry name" value="PPR"/>
    <property type="match status" value="3"/>
</dbReference>
<evidence type="ECO:0000256" key="3">
    <source>
        <dbReference type="PROSITE-ProRule" id="PRU00708"/>
    </source>
</evidence>
<dbReference type="GO" id="GO:0009451">
    <property type="term" value="P:RNA modification"/>
    <property type="evidence" value="ECO:0007669"/>
    <property type="project" value="InterPro"/>
</dbReference>
<dbReference type="GO" id="GO:0003723">
    <property type="term" value="F:RNA binding"/>
    <property type="evidence" value="ECO:0007669"/>
    <property type="project" value="InterPro"/>
</dbReference>